<keyword evidence="1" id="KW-0175">Coiled coil</keyword>
<comment type="caution">
    <text evidence="2">The sequence shown here is derived from an EMBL/GenBank/DDBJ whole genome shotgun (WGS) entry which is preliminary data.</text>
</comment>
<sequence>MPASSKKAVKTKTDNCRDRKRAASLKNWVAKLWVKQFLKEDAQKHIQKFHNACATLRREKADLSKQVKTRRKELFVMRRDKFAAERAAENNRKAYERAKTGKDKLGGAVEEAARLRQQLRKARAAGKAEGAAAAKREAAKEHNSLQNALWEKKAKYNNLLSEKCRFLALATAAQRENYFELAKKPKTRRSIRDGCFGSQ</sequence>
<evidence type="ECO:0000313" key="2">
    <source>
        <dbReference type="EMBL" id="CAK0853935.1"/>
    </source>
</evidence>
<keyword evidence="3" id="KW-1185">Reference proteome</keyword>
<reference evidence="2" key="1">
    <citation type="submission" date="2023-10" db="EMBL/GenBank/DDBJ databases">
        <authorList>
            <person name="Chen Y."/>
            <person name="Shah S."/>
            <person name="Dougan E. K."/>
            <person name="Thang M."/>
            <person name="Chan C."/>
        </authorList>
    </citation>
    <scope>NUCLEOTIDE SEQUENCE [LARGE SCALE GENOMIC DNA]</scope>
</reference>
<evidence type="ECO:0000313" key="3">
    <source>
        <dbReference type="Proteomes" id="UP001189429"/>
    </source>
</evidence>
<protein>
    <submittedName>
        <fullName evidence="2">Uncharacterized protein</fullName>
    </submittedName>
</protein>
<accession>A0ABN9U4X4</accession>
<name>A0ABN9U4X4_9DINO</name>
<gene>
    <name evidence="2" type="ORF">PCOR1329_LOCUS45256</name>
</gene>
<evidence type="ECO:0000256" key="1">
    <source>
        <dbReference type="SAM" id="Coils"/>
    </source>
</evidence>
<proteinExistence type="predicted"/>
<organism evidence="2 3">
    <name type="scientific">Prorocentrum cordatum</name>
    <dbReference type="NCBI Taxonomy" id="2364126"/>
    <lineage>
        <taxon>Eukaryota</taxon>
        <taxon>Sar</taxon>
        <taxon>Alveolata</taxon>
        <taxon>Dinophyceae</taxon>
        <taxon>Prorocentrales</taxon>
        <taxon>Prorocentraceae</taxon>
        <taxon>Prorocentrum</taxon>
    </lineage>
</organism>
<dbReference type="Proteomes" id="UP001189429">
    <property type="component" value="Unassembled WGS sequence"/>
</dbReference>
<dbReference type="EMBL" id="CAUYUJ010015438">
    <property type="protein sequence ID" value="CAK0853935.1"/>
    <property type="molecule type" value="Genomic_DNA"/>
</dbReference>
<feature type="coiled-coil region" evidence="1">
    <location>
        <begin position="39"/>
        <end position="73"/>
    </location>
</feature>